<dbReference type="RefSeq" id="WP_369693507.1">
    <property type="nucleotide sequence ID" value="NZ_SUTE01000071.1"/>
</dbReference>
<evidence type="ECO:0000256" key="3">
    <source>
        <dbReference type="SAM" id="Coils"/>
    </source>
</evidence>
<protein>
    <submittedName>
        <fullName evidence="4">Formate dehydrogenase accessory sulfurtransferase FdhD</fullName>
    </submittedName>
</protein>
<accession>A0A8T3VCM1</accession>
<dbReference type="AlphaFoldDB" id="A0A8T3VCM1"/>
<dbReference type="NCBIfam" id="TIGR00129">
    <property type="entry name" value="fdhD_narQ"/>
    <property type="match status" value="1"/>
</dbReference>
<evidence type="ECO:0000313" key="4">
    <source>
        <dbReference type="EMBL" id="MBE6505728.1"/>
    </source>
</evidence>
<dbReference type="PANTHER" id="PTHR30592">
    <property type="entry name" value="FORMATE DEHYDROGENASE"/>
    <property type="match status" value="1"/>
</dbReference>
<evidence type="ECO:0000256" key="2">
    <source>
        <dbReference type="ARBA" id="ARBA00023150"/>
    </source>
</evidence>
<evidence type="ECO:0000256" key="1">
    <source>
        <dbReference type="ARBA" id="ARBA00022490"/>
    </source>
</evidence>
<dbReference type="PIRSF" id="PIRSF015626">
    <property type="entry name" value="FdhD"/>
    <property type="match status" value="1"/>
</dbReference>
<dbReference type="InterPro" id="IPR016193">
    <property type="entry name" value="Cytidine_deaminase-like"/>
</dbReference>
<sequence length="250" mass="27939">MMKIEEVEAISYKNNEAKKVKENVVQDETITLTINNDISRSLSAIEDSLEEFAVGYMFNENMVDSMDAIKEIKIEGNQIYAEIDDTLLKTNETVLCSDSAGGWRSKIKTVKEVKSDFQVSVHELIDRIEELKDNAEIWQATGGTHVAGIVYNDQFVVKEDVSRHVAVDKVIGYGLLHDFDLSNSYVIYSGRMPADMVIKMTRVGVPILASNAAPANSGYNIAKKGNVTLVGFLRGERCNVYNNQNRVIFD</sequence>
<name>A0A8T3VCM1_9EURY</name>
<dbReference type="SUPFAM" id="SSF53927">
    <property type="entry name" value="Cytidine deaminase-like"/>
    <property type="match status" value="1"/>
</dbReference>
<feature type="coiled-coil region" evidence="3">
    <location>
        <begin position="114"/>
        <end position="141"/>
    </location>
</feature>
<evidence type="ECO:0000313" key="5">
    <source>
        <dbReference type="Proteomes" id="UP000762703"/>
    </source>
</evidence>
<keyword evidence="2" id="KW-0501">Molybdenum cofactor biosynthesis</keyword>
<comment type="caution">
    <text evidence="4">The sequence shown here is derived from an EMBL/GenBank/DDBJ whole genome shotgun (WGS) entry which is preliminary data.</text>
</comment>
<organism evidence="4 5">
    <name type="scientific">Methanobrevibacter millerae</name>
    <dbReference type="NCBI Taxonomy" id="230361"/>
    <lineage>
        <taxon>Archaea</taxon>
        <taxon>Methanobacteriati</taxon>
        <taxon>Methanobacteriota</taxon>
        <taxon>Methanomada group</taxon>
        <taxon>Methanobacteria</taxon>
        <taxon>Methanobacteriales</taxon>
        <taxon>Methanobacteriaceae</taxon>
        <taxon>Methanobrevibacter</taxon>
    </lineage>
</organism>
<proteinExistence type="predicted"/>
<dbReference type="GO" id="GO:0016783">
    <property type="term" value="F:sulfurtransferase activity"/>
    <property type="evidence" value="ECO:0007669"/>
    <property type="project" value="InterPro"/>
</dbReference>
<dbReference type="InterPro" id="IPR003786">
    <property type="entry name" value="FdhD"/>
</dbReference>
<keyword evidence="1" id="KW-0963">Cytoplasm</keyword>
<dbReference type="GO" id="GO:0006777">
    <property type="term" value="P:Mo-molybdopterin cofactor biosynthetic process"/>
    <property type="evidence" value="ECO:0007669"/>
    <property type="project" value="UniProtKB-KW"/>
</dbReference>
<dbReference type="Proteomes" id="UP000762703">
    <property type="component" value="Unassembled WGS sequence"/>
</dbReference>
<dbReference type="Gene3D" id="3.40.140.10">
    <property type="entry name" value="Cytidine Deaminase, domain 2"/>
    <property type="match status" value="1"/>
</dbReference>
<dbReference type="Pfam" id="PF02634">
    <property type="entry name" value="FdhD-NarQ"/>
    <property type="match status" value="1"/>
</dbReference>
<dbReference type="PANTHER" id="PTHR30592:SF1">
    <property type="entry name" value="SULFUR CARRIER PROTEIN FDHD"/>
    <property type="match status" value="1"/>
</dbReference>
<dbReference type="Gene3D" id="3.10.20.10">
    <property type="match status" value="1"/>
</dbReference>
<dbReference type="EMBL" id="SUTE01000071">
    <property type="protein sequence ID" value="MBE6505728.1"/>
    <property type="molecule type" value="Genomic_DNA"/>
</dbReference>
<keyword evidence="3" id="KW-0175">Coiled coil</keyword>
<gene>
    <name evidence="4" type="primary">fdhD</name>
    <name evidence="4" type="ORF">E7Z73_08350</name>
</gene>
<reference evidence="4" key="1">
    <citation type="submission" date="2019-04" db="EMBL/GenBank/DDBJ databases">
        <title>Evolution of Biomass-Degrading Anaerobic Consortia Revealed by Metagenomics.</title>
        <authorList>
            <person name="Peng X."/>
        </authorList>
    </citation>
    <scope>NUCLEOTIDE SEQUENCE</scope>
    <source>
        <strain evidence="4">SIG12</strain>
    </source>
</reference>